<dbReference type="EMBL" id="JBHTAX010000001">
    <property type="protein sequence ID" value="MFC7191854.1"/>
    <property type="molecule type" value="Genomic_DNA"/>
</dbReference>
<protein>
    <submittedName>
        <fullName evidence="1">Uncharacterized protein</fullName>
    </submittedName>
</protein>
<accession>A0ABD5YV32</accession>
<dbReference type="GeneID" id="76201644"/>
<reference evidence="1" key="1">
    <citation type="journal article" date="2014" name="Int. J. Syst. Evol. Microbiol.">
        <title>Complete genome sequence of Corynebacterium casei LMG S-19264T (=DSM 44701T), isolated from a smear-ripened cheese.</title>
        <authorList>
            <consortium name="US DOE Joint Genome Institute (JGI-PGF)"/>
            <person name="Walter F."/>
            <person name="Albersmeier A."/>
            <person name="Kalinowski J."/>
            <person name="Ruckert C."/>
        </authorList>
    </citation>
    <scope>NUCLEOTIDE SEQUENCE [LARGE SCALE GENOMIC DNA]</scope>
    <source>
        <strain evidence="1">NBRC 107106</strain>
    </source>
</reference>
<name>A0ABD5YV32_9EURY</name>
<keyword evidence="3" id="KW-1185">Reference proteome</keyword>
<proteinExistence type="predicted"/>
<dbReference type="RefSeq" id="WP_264822314.1">
    <property type="nucleotide sequence ID" value="NZ_CP110249.1"/>
</dbReference>
<evidence type="ECO:0000313" key="2">
    <source>
        <dbReference type="EMBL" id="MFC7192006.1"/>
    </source>
</evidence>
<reference evidence="3" key="2">
    <citation type="journal article" date="2019" name="Int. J. Syst. Evol. Microbiol.">
        <title>The Global Catalogue of Microorganisms (GCM) 10K type strain sequencing project: providing services to taxonomists for standard genome sequencing and annotation.</title>
        <authorList>
            <consortium name="The Broad Institute Genomics Platform"/>
            <consortium name="The Broad Institute Genome Sequencing Center for Infectious Disease"/>
            <person name="Wu L."/>
            <person name="Ma J."/>
        </authorList>
    </citation>
    <scope>NUCLEOTIDE SEQUENCE [LARGE SCALE GENOMIC DNA]</scope>
    <source>
        <strain evidence="3">RDMS1</strain>
    </source>
</reference>
<gene>
    <name evidence="1" type="ORF">ACFQL7_20090</name>
    <name evidence="2" type="ORF">ACFQL7_20865</name>
</gene>
<evidence type="ECO:0000313" key="1">
    <source>
        <dbReference type="EMBL" id="MFC7191854.1"/>
    </source>
</evidence>
<dbReference type="AlphaFoldDB" id="A0ABD5YV32"/>
<evidence type="ECO:0000313" key="3">
    <source>
        <dbReference type="Proteomes" id="UP001596417"/>
    </source>
</evidence>
<dbReference type="Proteomes" id="UP001596417">
    <property type="component" value="Unassembled WGS sequence"/>
</dbReference>
<comment type="caution">
    <text evidence="1">The sequence shown here is derived from an EMBL/GenBank/DDBJ whole genome shotgun (WGS) entry which is preliminary data.</text>
</comment>
<sequence length="60" mass="6798">MADDLEQYSQALIDTAFRLQRYIKENGIEGVHFSRKGRSWAKENAADETADAIGKALRKL</sequence>
<dbReference type="EMBL" id="JBHTAX010000002">
    <property type="protein sequence ID" value="MFC7192006.1"/>
    <property type="molecule type" value="Genomic_DNA"/>
</dbReference>
<reference evidence="1" key="3">
    <citation type="submission" date="2024-09" db="EMBL/GenBank/DDBJ databases">
        <authorList>
            <person name="Sun Q."/>
        </authorList>
    </citation>
    <scope>NUCLEOTIDE SEQUENCE</scope>
    <source>
        <strain evidence="1">NBRC 107106</strain>
    </source>
</reference>
<organism evidence="1 3">
    <name type="scientific">Halocatena marina</name>
    <dbReference type="NCBI Taxonomy" id="2934937"/>
    <lineage>
        <taxon>Archaea</taxon>
        <taxon>Methanobacteriati</taxon>
        <taxon>Methanobacteriota</taxon>
        <taxon>Stenosarchaea group</taxon>
        <taxon>Halobacteria</taxon>
        <taxon>Halobacteriales</taxon>
        <taxon>Natronomonadaceae</taxon>
        <taxon>Halocatena</taxon>
    </lineage>
</organism>